<dbReference type="EMBL" id="CP132932">
    <property type="protein sequence ID" value="XCB27926.1"/>
    <property type="molecule type" value="Genomic_DNA"/>
</dbReference>
<dbReference type="InterPro" id="IPR027056">
    <property type="entry name" value="Gluconate_2DH_su3"/>
</dbReference>
<reference evidence="1" key="2">
    <citation type="journal article" date="2024" name="Environ. Microbiol.">
        <title>Genome analysis and description of Tunturibacter gen. nov. expands the diversity of Terriglobia in tundra soils.</title>
        <authorList>
            <person name="Messyasz A."/>
            <person name="Mannisto M.K."/>
            <person name="Kerkhof L.J."/>
            <person name="Haggblom M.M."/>
        </authorList>
    </citation>
    <scope>NUCLEOTIDE SEQUENCE</scope>
    <source>
        <strain evidence="1">M8UP23</strain>
    </source>
</reference>
<name>A0AAU7ZHW1_9BACT</name>
<dbReference type="Pfam" id="PF13618">
    <property type="entry name" value="Gluconate_2-dh3"/>
    <property type="match status" value="1"/>
</dbReference>
<dbReference type="KEGG" id="temp:RBB75_06280"/>
<protein>
    <submittedName>
        <fullName evidence="1">Gluconate 2-dehydrogenase subunit 3 family protein</fullName>
    </submittedName>
</protein>
<accession>A0AAU7ZHW1</accession>
<sequence length="219" mass="24015">MITKEKIDPSYLALIDSDRVSTPTREVLLKRLRSSDEPGRKTALSTGEKKILQALAECVTPMPDRSIDFATCIDARLAVGQGKGWRYSELPPDLTAYRGALAAIDRYARREFRACFAELLSEKKNQVLRVIESGEMEAGEPDSGVDVASLSATQMQRWFEDLRGDVTGIYMSHPETLAQLGYSGIADGADSAALSGFVQLGLGKVEGWEPKAKVRENES</sequence>
<proteinExistence type="predicted"/>
<dbReference type="AlphaFoldDB" id="A0AAU7ZHW1"/>
<gene>
    <name evidence="1" type="ORF">RBB75_06280</name>
</gene>
<reference evidence="1" key="1">
    <citation type="submission" date="2023-08" db="EMBL/GenBank/DDBJ databases">
        <authorList>
            <person name="Messyasz A."/>
            <person name="Mannisto M.K."/>
            <person name="Kerkhof L.J."/>
            <person name="Haggblom M."/>
        </authorList>
    </citation>
    <scope>NUCLEOTIDE SEQUENCE</scope>
    <source>
        <strain evidence="1">M8UP23</strain>
    </source>
</reference>
<evidence type="ECO:0000313" key="1">
    <source>
        <dbReference type="EMBL" id="XCB27926.1"/>
    </source>
</evidence>
<dbReference type="RefSeq" id="WP_179640060.1">
    <property type="nucleotide sequence ID" value="NZ_CP132932.1"/>
</dbReference>
<organism evidence="1">
    <name type="scientific">Tunturiibacter empetritectus</name>
    <dbReference type="NCBI Taxonomy" id="3069691"/>
    <lineage>
        <taxon>Bacteria</taxon>
        <taxon>Pseudomonadati</taxon>
        <taxon>Acidobacteriota</taxon>
        <taxon>Terriglobia</taxon>
        <taxon>Terriglobales</taxon>
        <taxon>Acidobacteriaceae</taxon>
        <taxon>Tunturiibacter</taxon>
    </lineage>
</organism>